<dbReference type="PANTHER" id="PTHR30222">
    <property type="entry name" value="SPERMIDINE/PUTRESCINE-BINDING PERIPLASMIC PROTEIN"/>
    <property type="match status" value="1"/>
</dbReference>
<proteinExistence type="predicted"/>
<comment type="caution">
    <text evidence="2">The sequence shown here is derived from an EMBL/GenBank/DDBJ whole genome shotgun (WGS) entry which is preliminary data.</text>
</comment>
<keyword evidence="3" id="KW-1185">Reference proteome</keyword>
<dbReference type="SUPFAM" id="SSF53850">
    <property type="entry name" value="Periplasmic binding protein-like II"/>
    <property type="match status" value="1"/>
</dbReference>
<dbReference type="PROSITE" id="PS51318">
    <property type="entry name" value="TAT"/>
    <property type="match status" value="1"/>
</dbReference>
<accession>A0A317FI80</accession>
<reference evidence="3" key="1">
    <citation type="submission" date="2018-05" db="EMBL/GenBank/DDBJ databases">
        <authorList>
            <person name="Du Z."/>
            <person name="Wang X."/>
        </authorList>
    </citation>
    <scope>NUCLEOTIDE SEQUENCE [LARGE SCALE GENOMIC DNA]</scope>
    <source>
        <strain evidence="3">CQN31</strain>
    </source>
</reference>
<evidence type="ECO:0000256" key="1">
    <source>
        <dbReference type="ARBA" id="ARBA00022729"/>
    </source>
</evidence>
<evidence type="ECO:0008006" key="4">
    <source>
        <dbReference type="Google" id="ProtNLM"/>
    </source>
</evidence>
<organism evidence="2 3">
    <name type="scientific">Falsiroseomonas bella</name>
    <dbReference type="NCBI Taxonomy" id="2184016"/>
    <lineage>
        <taxon>Bacteria</taxon>
        <taxon>Pseudomonadati</taxon>
        <taxon>Pseudomonadota</taxon>
        <taxon>Alphaproteobacteria</taxon>
        <taxon>Acetobacterales</taxon>
        <taxon>Roseomonadaceae</taxon>
        <taxon>Falsiroseomonas</taxon>
    </lineage>
</organism>
<name>A0A317FI80_9PROT</name>
<dbReference type="AlphaFoldDB" id="A0A317FI80"/>
<protein>
    <recommendedName>
        <fullName evidence="4">Extracellular solute-binding protein</fullName>
    </recommendedName>
</protein>
<keyword evidence="1" id="KW-0732">Signal</keyword>
<dbReference type="Proteomes" id="UP000245765">
    <property type="component" value="Unassembled WGS sequence"/>
</dbReference>
<evidence type="ECO:0000313" key="3">
    <source>
        <dbReference type="Proteomes" id="UP000245765"/>
    </source>
</evidence>
<sequence>MNSTTATTEEVTMTTHAFGRRAALGLAGGAALAAGIGPASAQERRLVAVMPGPFLPNGARAILERQINARIENLPYVSPTDTAAKLMAPGGTSRYDLMYSTTGFIQAPVLRERAGQELARPLDLSKIPNAAKISPLFQSEITKRGDNTFMLPVVWGYDSVVYDRDRIPENDPLTQSWGLLFDDKYAGRVALRDDPYQSICLTALHLGIRSPETMSQADLNRVTQFLISKKRNFRTIWGSFAEAVNLMSSREVDAIFGWIPMRAALQAQGRNVTNNWPREGLLVFTHSAFIPRESRNVELAHAAINGALSDEFGKQLGEETQYPVTNANVAASFSAEDQARLGYDVEKRGIPLHRYAFPAAMDRWIEAWGRFKAA</sequence>
<dbReference type="PANTHER" id="PTHR30222:SF17">
    <property type="entry name" value="SPERMIDINE_PUTRESCINE-BINDING PERIPLASMIC PROTEIN"/>
    <property type="match status" value="1"/>
</dbReference>
<dbReference type="Pfam" id="PF13343">
    <property type="entry name" value="SBP_bac_6"/>
    <property type="match status" value="1"/>
</dbReference>
<dbReference type="Gene3D" id="3.40.190.10">
    <property type="entry name" value="Periplasmic binding protein-like II"/>
    <property type="match status" value="2"/>
</dbReference>
<gene>
    <name evidence="2" type="ORF">DFH01_05525</name>
</gene>
<dbReference type="InterPro" id="IPR006311">
    <property type="entry name" value="TAT_signal"/>
</dbReference>
<dbReference type="EMBL" id="QGNA01000001">
    <property type="protein sequence ID" value="PWS38720.1"/>
    <property type="molecule type" value="Genomic_DNA"/>
</dbReference>
<evidence type="ECO:0000313" key="2">
    <source>
        <dbReference type="EMBL" id="PWS38720.1"/>
    </source>
</evidence>